<evidence type="ECO:0000256" key="3">
    <source>
        <dbReference type="ARBA" id="ARBA00022729"/>
    </source>
</evidence>
<keyword evidence="2" id="KW-0964">Secreted</keyword>
<feature type="compositionally biased region" description="Polar residues" evidence="4">
    <location>
        <begin position="1"/>
        <end position="10"/>
    </location>
</feature>
<comment type="caution">
    <text evidence="5">The sequence shown here is derived from an EMBL/GenBank/DDBJ whole genome shotgun (WGS) entry which is preliminary data.</text>
</comment>
<evidence type="ECO:0000313" key="6">
    <source>
        <dbReference type="Proteomes" id="UP001500467"/>
    </source>
</evidence>
<feature type="region of interest" description="Disordered" evidence="4">
    <location>
        <begin position="403"/>
        <end position="433"/>
    </location>
</feature>
<gene>
    <name evidence="5" type="ORF">GCM10009675_27680</name>
</gene>
<evidence type="ECO:0000313" key="5">
    <source>
        <dbReference type="EMBL" id="GAA1206888.1"/>
    </source>
</evidence>
<dbReference type="InterPro" id="IPR013783">
    <property type="entry name" value="Ig-like_fold"/>
</dbReference>
<keyword evidence="3" id="KW-0732">Signal</keyword>
<evidence type="ECO:0000256" key="1">
    <source>
        <dbReference type="ARBA" id="ARBA00007257"/>
    </source>
</evidence>
<dbReference type="PANTHER" id="PTHR36108:SF13">
    <property type="entry name" value="COLOSSIN-B-RELATED"/>
    <property type="match status" value="1"/>
</dbReference>
<dbReference type="RefSeq" id="WP_253858587.1">
    <property type="nucleotide sequence ID" value="NZ_BAAALM010000008.1"/>
</dbReference>
<dbReference type="Pfam" id="PF13620">
    <property type="entry name" value="CarboxypepD_reg"/>
    <property type="match status" value="3"/>
</dbReference>
<evidence type="ECO:0000256" key="2">
    <source>
        <dbReference type="ARBA" id="ARBA00022525"/>
    </source>
</evidence>
<dbReference type="SUPFAM" id="SSF49478">
    <property type="entry name" value="Cna protein B-type domain"/>
    <property type="match status" value="1"/>
</dbReference>
<feature type="compositionally biased region" description="Basic and acidic residues" evidence="4">
    <location>
        <begin position="94"/>
        <end position="104"/>
    </location>
</feature>
<organism evidence="5 6">
    <name type="scientific">Prauserella alba</name>
    <dbReference type="NCBI Taxonomy" id="176898"/>
    <lineage>
        <taxon>Bacteria</taxon>
        <taxon>Bacillati</taxon>
        <taxon>Actinomycetota</taxon>
        <taxon>Actinomycetes</taxon>
        <taxon>Pseudonocardiales</taxon>
        <taxon>Pseudonocardiaceae</taxon>
        <taxon>Prauserella</taxon>
    </lineage>
</organism>
<name>A0ABP4FYY7_9PSEU</name>
<feature type="compositionally biased region" description="Gly residues" evidence="4">
    <location>
        <begin position="19"/>
        <end position="39"/>
    </location>
</feature>
<dbReference type="InterPro" id="IPR008969">
    <property type="entry name" value="CarboxyPept-like_regulatory"/>
</dbReference>
<feature type="compositionally biased region" description="Gly residues" evidence="4">
    <location>
        <begin position="112"/>
        <end position="128"/>
    </location>
</feature>
<dbReference type="EMBL" id="BAAALM010000008">
    <property type="protein sequence ID" value="GAA1206888.1"/>
    <property type="molecule type" value="Genomic_DNA"/>
</dbReference>
<dbReference type="SUPFAM" id="SSF49464">
    <property type="entry name" value="Carboxypeptidase regulatory domain-like"/>
    <property type="match status" value="2"/>
</dbReference>
<dbReference type="PANTHER" id="PTHR36108">
    <property type="entry name" value="COLOSSIN-B-RELATED"/>
    <property type="match status" value="1"/>
</dbReference>
<proteinExistence type="inferred from homology"/>
<evidence type="ECO:0000256" key="4">
    <source>
        <dbReference type="SAM" id="MobiDB-lite"/>
    </source>
</evidence>
<comment type="similarity">
    <text evidence="1">Belongs to the serine-aspartate repeat-containing protein (SDr) family.</text>
</comment>
<feature type="compositionally biased region" description="Gly residues" evidence="4">
    <location>
        <begin position="79"/>
        <end position="90"/>
    </location>
</feature>
<keyword evidence="6" id="KW-1185">Reference proteome</keyword>
<sequence>MSTRGESPQWPQEEPPNGFGAGAVGINGVNGSGVNGWGVNGTSVTGADANGESSTRTGGTGGRARGAGSDSGTVDDVGAFGGRGGFGEAGAFGERGELGERGPVDDPDDVGDLGGSGPSGEQGAGGESVAGSDGMVRDFGSISGLRGMRARALGGQQPTTVLSGVVQGGQRPLPDVTVTVTDRTGSQCARATTDASGVFHVSGLEPGSYVLVFARAGYRPQATVVPPGPMPSRLDITLEPTSGIGGTVRERIAGRPIPGATVTAIGAAGEVIASTVSGQDGAYHLAGVDAPQITLVAAAPLADPVATVVALDEGSVTDAHLELELRGALTGVVTSGGWPLSGVRLLLRGADGAIVSSTVTDDGGRYRFGAVVPGSYTVTTAPAPPCVQTIGPNATLADLRLGAAPTEGAGGDHGSGPATEVFAAVPPQPHRGA</sequence>
<accession>A0ABP4FYY7</accession>
<dbReference type="Gene3D" id="2.60.40.10">
    <property type="entry name" value="Immunoglobulins"/>
    <property type="match status" value="1"/>
</dbReference>
<dbReference type="Gene3D" id="2.60.40.1120">
    <property type="entry name" value="Carboxypeptidase-like, regulatory domain"/>
    <property type="match status" value="2"/>
</dbReference>
<evidence type="ECO:0008006" key="7">
    <source>
        <dbReference type="Google" id="ProtNLM"/>
    </source>
</evidence>
<dbReference type="Proteomes" id="UP001500467">
    <property type="component" value="Unassembled WGS sequence"/>
</dbReference>
<feature type="region of interest" description="Disordered" evidence="4">
    <location>
        <begin position="1"/>
        <end position="135"/>
    </location>
</feature>
<reference evidence="6" key="1">
    <citation type="journal article" date="2019" name="Int. J. Syst. Evol. Microbiol.">
        <title>The Global Catalogue of Microorganisms (GCM) 10K type strain sequencing project: providing services to taxonomists for standard genome sequencing and annotation.</title>
        <authorList>
            <consortium name="The Broad Institute Genomics Platform"/>
            <consortium name="The Broad Institute Genome Sequencing Center for Infectious Disease"/>
            <person name="Wu L."/>
            <person name="Ma J."/>
        </authorList>
    </citation>
    <scope>NUCLEOTIDE SEQUENCE [LARGE SCALE GENOMIC DNA]</scope>
    <source>
        <strain evidence="6">JCM 13022</strain>
    </source>
</reference>
<protein>
    <recommendedName>
        <fullName evidence="7">Alpha-amylase</fullName>
    </recommendedName>
</protein>